<accession>A0A8I3A974</accession>
<sequence>MNNVYYIAGSFLSIANISTTYVASYSPSSGAFSALGSGGPVGPVNALFCDSNNDNLWVEGRLSSPGSSVAVWNPKLNSWSAPVSMDQRRGGCDPSSADPQYSGIQAILCPAGPDGPGSTWLTASRNAALITVRTFTAMSAYGIRIGNMFLSGYGTMAFRYLSALRSNLMRSLTLFYQCHINSGQYSPKSYIFGSMGQ</sequence>
<keyword evidence="2" id="KW-1185">Reference proteome</keyword>
<organism evidence="1 2">
    <name type="scientific">Boletus reticuloceps</name>
    <dbReference type="NCBI Taxonomy" id="495285"/>
    <lineage>
        <taxon>Eukaryota</taxon>
        <taxon>Fungi</taxon>
        <taxon>Dikarya</taxon>
        <taxon>Basidiomycota</taxon>
        <taxon>Agaricomycotina</taxon>
        <taxon>Agaricomycetes</taxon>
        <taxon>Agaricomycetidae</taxon>
        <taxon>Boletales</taxon>
        <taxon>Boletineae</taxon>
        <taxon>Boletaceae</taxon>
        <taxon>Boletoideae</taxon>
        <taxon>Boletus</taxon>
    </lineage>
</organism>
<gene>
    <name evidence="1" type="ORF">JVT61DRAFT_3941</name>
</gene>
<dbReference type="AlphaFoldDB" id="A0A8I3A974"/>
<protein>
    <submittedName>
        <fullName evidence="1">Uncharacterized protein</fullName>
    </submittedName>
</protein>
<proteinExistence type="predicted"/>
<name>A0A8I3A974_9AGAM</name>
<dbReference type="PANTHER" id="PTHR31778">
    <property type="entry name" value="BUD SITE SELECTION PROTEIN RAX2"/>
    <property type="match status" value="1"/>
</dbReference>
<comment type="caution">
    <text evidence="1">The sequence shown here is derived from an EMBL/GenBank/DDBJ whole genome shotgun (WGS) entry which is preliminary data.</text>
</comment>
<dbReference type="Proteomes" id="UP000683000">
    <property type="component" value="Unassembled WGS sequence"/>
</dbReference>
<evidence type="ECO:0000313" key="2">
    <source>
        <dbReference type="Proteomes" id="UP000683000"/>
    </source>
</evidence>
<dbReference type="OrthoDB" id="3237235at2759"/>
<dbReference type="EMBL" id="JAGFBS010000017">
    <property type="protein sequence ID" value="KAG6374586.1"/>
    <property type="molecule type" value="Genomic_DNA"/>
</dbReference>
<evidence type="ECO:0000313" key="1">
    <source>
        <dbReference type="EMBL" id="KAG6374586.1"/>
    </source>
</evidence>
<dbReference type="PANTHER" id="PTHR31778:SF2">
    <property type="entry name" value="BUD SITE SELECTION PROTEIN RAX2"/>
    <property type="match status" value="1"/>
</dbReference>
<reference evidence="1" key="1">
    <citation type="submission" date="2021-03" db="EMBL/GenBank/DDBJ databases">
        <title>Evolutionary innovations through gain and loss of genes in the ectomycorrhizal Boletales.</title>
        <authorList>
            <person name="Wu G."/>
            <person name="Miyauchi S."/>
            <person name="Morin E."/>
            <person name="Yang Z.-L."/>
            <person name="Xu J."/>
            <person name="Martin F.M."/>
        </authorList>
    </citation>
    <scope>NUCLEOTIDE SEQUENCE</scope>
    <source>
        <strain evidence="1">BR01</strain>
    </source>
</reference>
<dbReference type="GO" id="GO:1902929">
    <property type="term" value="C:plasma membrane of growing cell tip"/>
    <property type="evidence" value="ECO:0007669"/>
    <property type="project" value="TreeGrafter"/>
</dbReference>